<protein>
    <submittedName>
        <fullName evidence="1">Uncharacterized protein</fullName>
    </submittedName>
</protein>
<sequence length="198" mass="21952">MASFLARHQTLRCLYLSAQTYSFLPTTSSVTAHLPNLEHYEGPALLVPALRLSTTKLRSTRLRWAAMHKSSIDGIVRALHASTTSDGGPFIFSHRCLVTNTRADYMAILVSVARYMPHIGTLQICVDHVVPIGQDAVEKITEHLPRFDRLQYISFVVMRRVVPPEPNRAELGGGLPHPHGLPSPWVRVAETGRSLGNV</sequence>
<evidence type="ECO:0000313" key="2">
    <source>
        <dbReference type="Proteomes" id="UP001221142"/>
    </source>
</evidence>
<dbReference type="EMBL" id="JARKIF010000031">
    <property type="protein sequence ID" value="KAJ7612120.1"/>
    <property type="molecule type" value="Genomic_DNA"/>
</dbReference>
<comment type="caution">
    <text evidence="1">The sequence shown here is derived from an EMBL/GenBank/DDBJ whole genome shotgun (WGS) entry which is preliminary data.</text>
</comment>
<organism evidence="1 2">
    <name type="scientific">Roridomyces roridus</name>
    <dbReference type="NCBI Taxonomy" id="1738132"/>
    <lineage>
        <taxon>Eukaryota</taxon>
        <taxon>Fungi</taxon>
        <taxon>Dikarya</taxon>
        <taxon>Basidiomycota</taxon>
        <taxon>Agaricomycotina</taxon>
        <taxon>Agaricomycetes</taxon>
        <taxon>Agaricomycetidae</taxon>
        <taxon>Agaricales</taxon>
        <taxon>Marasmiineae</taxon>
        <taxon>Mycenaceae</taxon>
        <taxon>Roridomyces</taxon>
    </lineage>
</organism>
<dbReference type="Proteomes" id="UP001221142">
    <property type="component" value="Unassembled WGS sequence"/>
</dbReference>
<proteinExistence type="predicted"/>
<gene>
    <name evidence="1" type="ORF">FB45DRAFT_939934</name>
</gene>
<dbReference type="AlphaFoldDB" id="A0AAD7FCK1"/>
<name>A0AAD7FCK1_9AGAR</name>
<keyword evidence="2" id="KW-1185">Reference proteome</keyword>
<reference evidence="1" key="1">
    <citation type="submission" date="2023-03" db="EMBL/GenBank/DDBJ databases">
        <title>Massive genome expansion in bonnet fungi (Mycena s.s.) driven by repeated elements and novel gene families across ecological guilds.</title>
        <authorList>
            <consortium name="Lawrence Berkeley National Laboratory"/>
            <person name="Harder C.B."/>
            <person name="Miyauchi S."/>
            <person name="Viragh M."/>
            <person name="Kuo A."/>
            <person name="Thoen E."/>
            <person name="Andreopoulos B."/>
            <person name="Lu D."/>
            <person name="Skrede I."/>
            <person name="Drula E."/>
            <person name="Henrissat B."/>
            <person name="Morin E."/>
            <person name="Kohler A."/>
            <person name="Barry K."/>
            <person name="LaButti K."/>
            <person name="Morin E."/>
            <person name="Salamov A."/>
            <person name="Lipzen A."/>
            <person name="Mereny Z."/>
            <person name="Hegedus B."/>
            <person name="Baldrian P."/>
            <person name="Stursova M."/>
            <person name="Weitz H."/>
            <person name="Taylor A."/>
            <person name="Grigoriev I.V."/>
            <person name="Nagy L.G."/>
            <person name="Martin F."/>
            <person name="Kauserud H."/>
        </authorList>
    </citation>
    <scope>NUCLEOTIDE SEQUENCE</scope>
    <source>
        <strain evidence="1">9284</strain>
    </source>
</reference>
<evidence type="ECO:0000313" key="1">
    <source>
        <dbReference type="EMBL" id="KAJ7612120.1"/>
    </source>
</evidence>
<accession>A0AAD7FCK1</accession>